<proteinExistence type="predicted"/>
<dbReference type="InterPro" id="IPR000056">
    <property type="entry name" value="Ribul_P_3_epim-like"/>
</dbReference>
<evidence type="ECO:0000256" key="10">
    <source>
        <dbReference type="ARBA" id="ARBA00023277"/>
    </source>
</evidence>
<dbReference type="Pfam" id="PF00834">
    <property type="entry name" value="Ribul_P_3_epim"/>
    <property type="match status" value="1"/>
</dbReference>
<dbReference type="GO" id="GO:0046496">
    <property type="term" value="P:nicotinamide nucleotide metabolic process"/>
    <property type="evidence" value="ECO:0007669"/>
    <property type="project" value="UniProtKB-ARBA"/>
</dbReference>
<evidence type="ECO:0000256" key="2">
    <source>
        <dbReference type="ARBA" id="ARBA00001947"/>
    </source>
</evidence>
<keyword evidence="5" id="KW-0479">Metal-binding</keyword>
<dbReference type="GO" id="GO:0046872">
    <property type="term" value="F:metal ion binding"/>
    <property type="evidence" value="ECO:0007669"/>
    <property type="project" value="UniProtKB-KW"/>
</dbReference>
<dbReference type="GO" id="GO:1901135">
    <property type="term" value="P:carbohydrate derivative metabolic process"/>
    <property type="evidence" value="ECO:0007669"/>
    <property type="project" value="UniProtKB-ARBA"/>
</dbReference>
<dbReference type="GO" id="GO:0005975">
    <property type="term" value="P:carbohydrate metabolic process"/>
    <property type="evidence" value="ECO:0007669"/>
    <property type="project" value="InterPro"/>
</dbReference>
<dbReference type="Proteomes" id="UP000789941">
    <property type="component" value="Unassembled WGS sequence"/>
</dbReference>
<gene>
    <name evidence="11" type="ORF">LFW2832_00959</name>
</gene>
<dbReference type="AlphaFoldDB" id="A0A5E4LR73"/>
<evidence type="ECO:0000256" key="4">
    <source>
        <dbReference type="ARBA" id="ARBA00011738"/>
    </source>
</evidence>
<evidence type="ECO:0000256" key="3">
    <source>
        <dbReference type="ARBA" id="ARBA00001954"/>
    </source>
</evidence>
<keyword evidence="9" id="KW-0413">Isomerase</keyword>
<dbReference type="CDD" id="cd00429">
    <property type="entry name" value="RPE"/>
    <property type="match status" value="1"/>
</dbReference>
<dbReference type="GO" id="GO:0016857">
    <property type="term" value="F:racemase and epimerase activity, acting on carbohydrates and derivatives"/>
    <property type="evidence" value="ECO:0007669"/>
    <property type="project" value="InterPro"/>
</dbReference>
<organism evidence="11 12">
    <name type="scientific">Candidatus Bilamarchaeum dharawalense</name>
    <dbReference type="NCBI Taxonomy" id="2885759"/>
    <lineage>
        <taxon>Archaea</taxon>
        <taxon>Candidatus Micrarchaeota</taxon>
        <taxon>Candidatus Micrarchaeia</taxon>
        <taxon>Candidatus Anstonellales</taxon>
        <taxon>Candidatus Bilamarchaeaceae</taxon>
        <taxon>Candidatus Bilamarchaeum</taxon>
    </lineage>
</organism>
<comment type="caution">
    <text evidence="11">The sequence shown here is derived from an EMBL/GenBank/DDBJ whole genome shotgun (WGS) entry which is preliminary data.</text>
</comment>
<evidence type="ECO:0000256" key="1">
    <source>
        <dbReference type="ARBA" id="ARBA00001936"/>
    </source>
</evidence>
<keyword evidence="6" id="KW-0862">Zinc</keyword>
<comment type="cofactor">
    <cofactor evidence="2">
        <name>Zn(2+)</name>
        <dbReference type="ChEBI" id="CHEBI:29105"/>
    </cofactor>
</comment>
<evidence type="ECO:0000256" key="5">
    <source>
        <dbReference type="ARBA" id="ARBA00022723"/>
    </source>
</evidence>
<dbReference type="PANTHER" id="PTHR11749">
    <property type="entry name" value="RIBULOSE-5-PHOSPHATE-3-EPIMERASE"/>
    <property type="match status" value="1"/>
</dbReference>
<evidence type="ECO:0000256" key="7">
    <source>
        <dbReference type="ARBA" id="ARBA00023004"/>
    </source>
</evidence>
<name>A0A5E4LR73_9ARCH</name>
<accession>A0A5E4LR73</accession>
<dbReference type="GO" id="GO:0006163">
    <property type="term" value="P:purine nucleotide metabolic process"/>
    <property type="evidence" value="ECO:0007669"/>
    <property type="project" value="UniProtKB-ARBA"/>
</dbReference>
<keyword evidence="10" id="KW-0119">Carbohydrate metabolism</keyword>
<sequence length="215" mass="24105">MRAEVVPAILVKTREDLLHRIHQVLGLVKEIQLDIMDGKFVPNQTIGLESLGNLPKATYEFHWMVFEPEKWIEKIQGPNIHLVHVETITSLDTIQNAIKKSGGKLGFAINPETSLDKLLPLIKKAKPIRVLVMTVHPGFSGQKYIYEMKEKIEKLRSLYPKLDIEVDGGINEETGRHAYLSGANILAAASALFSSPNIKDAINNLKRVGEVDEKH</sequence>
<evidence type="ECO:0000313" key="12">
    <source>
        <dbReference type="Proteomes" id="UP000789941"/>
    </source>
</evidence>
<keyword evidence="8" id="KW-0464">Manganese</keyword>
<comment type="cofactor">
    <cofactor evidence="3">
        <name>Fe(2+)</name>
        <dbReference type="ChEBI" id="CHEBI:29033"/>
    </cofactor>
</comment>
<evidence type="ECO:0000256" key="8">
    <source>
        <dbReference type="ARBA" id="ARBA00023211"/>
    </source>
</evidence>
<reference evidence="11 12" key="1">
    <citation type="submission" date="2019-08" db="EMBL/GenBank/DDBJ databases">
        <authorList>
            <person name="Vazquez-Campos X."/>
        </authorList>
    </citation>
    <scope>NUCLEOTIDE SEQUENCE [LARGE SCALE GENOMIC DNA]</scope>
    <source>
        <strain evidence="11">LFW-283_2</strain>
    </source>
</reference>
<keyword evidence="7" id="KW-0408">Iron</keyword>
<evidence type="ECO:0000256" key="6">
    <source>
        <dbReference type="ARBA" id="ARBA00022833"/>
    </source>
</evidence>
<comment type="subunit">
    <text evidence="4">Homodimer.</text>
</comment>
<dbReference type="FunFam" id="3.20.20.70:FF:000191">
    <property type="entry name" value="ribulose-phosphate 3-epimerase isoform X2"/>
    <property type="match status" value="1"/>
</dbReference>
<protein>
    <submittedName>
        <fullName evidence="11">Ribulose-phosphate 3 epimerase family protein</fullName>
    </submittedName>
</protein>
<dbReference type="InterPro" id="IPR011060">
    <property type="entry name" value="RibuloseP-bd_barrel"/>
</dbReference>
<evidence type="ECO:0000256" key="9">
    <source>
        <dbReference type="ARBA" id="ARBA00023235"/>
    </source>
</evidence>
<evidence type="ECO:0000313" key="11">
    <source>
        <dbReference type="EMBL" id="VVC04450.1"/>
    </source>
</evidence>
<dbReference type="EMBL" id="CABMJJ010000009">
    <property type="protein sequence ID" value="VVC04450.1"/>
    <property type="molecule type" value="Genomic_DNA"/>
</dbReference>
<dbReference type="GO" id="GO:0006091">
    <property type="term" value="P:generation of precursor metabolites and energy"/>
    <property type="evidence" value="ECO:0007669"/>
    <property type="project" value="UniProtKB-ARBA"/>
</dbReference>
<dbReference type="Gene3D" id="3.20.20.70">
    <property type="entry name" value="Aldolase class I"/>
    <property type="match status" value="1"/>
</dbReference>
<dbReference type="SUPFAM" id="SSF51366">
    <property type="entry name" value="Ribulose-phoshate binding barrel"/>
    <property type="match status" value="1"/>
</dbReference>
<comment type="cofactor">
    <cofactor evidence="1">
        <name>Mn(2+)</name>
        <dbReference type="ChEBI" id="CHEBI:29035"/>
    </cofactor>
</comment>
<dbReference type="InterPro" id="IPR013785">
    <property type="entry name" value="Aldolase_TIM"/>
</dbReference>